<dbReference type="InterPro" id="IPR036890">
    <property type="entry name" value="HATPase_C_sf"/>
</dbReference>
<keyword evidence="5" id="KW-0418">Kinase</keyword>
<evidence type="ECO:0000313" key="10">
    <source>
        <dbReference type="Proteomes" id="UP000095759"/>
    </source>
</evidence>
<organism evidence="9 10">
    <name type="scientific">Streptomyces agglomeratus</name>
    <dbReference type="NCBI Taxonomy" id="285458"/>
    <lineage>
        <taxon>Bacteria</taxon>
        <taxon>Bacillati</taxon>
        <taxon>Actinomycetota</taxon>
        <taxon>Actinomycetes</taxon>
        <taxon>Kitasatosporales</taxon>
        <taxon>Streptomycetaceae</taxon>
        <taxon>Streptomyces</taxon>
    </lineage>
</organism>
<keyword evidence="10" id="KW-1185">Reference proteome</keyword>
<accession>A0A1E5PHJ9</accession>
<dbReference type="GO" id="GO:0004673">
    <property type="term" value="F:protein histidine kinase activity"/>
    <property type="evidence" value="ECO:0007669"/>
    <property type="project" value="UniProtKB-EC"/>
</dbReference>
<dbReference type="EMBL" id="MEHJ01000001">
    <property type="protein sequence ID" value="OEJ29009.1"/>
    <property type="molecule type" value="Genomic_DNA"/>
</dbReference>
<dbReference type="AlphaFoldDB" id="A0A1E5PHJ9"/>
<evidence type="ECO:0000256" key="7">
    <source>
        <dbReference type="SAM" id="MobiDB-lite"/>
    </source>
</evidence>
<evidence type="ECO:0000256" key="3">
    <source>
        <dbReference type="ARBA" id="ARBA00022553"/>
    </source>
</evidence>
<keyword evidence="4" id="KW-0808">Transferase</keyword>
<sequence>MSDHFAPSVPTTRRRRAHADDALRLPPAVTASAFTGAAVGGGWVMDSLGVLPASVGAIAAGAATGALLWRTAARASSARKGVARLEREHDAARKALSDIIADAEKGRQDLRRAAAQAARGATNADFTPSAQRARTGDVCGDAASVLAAVLTEARQTVISAAAHQRGMLSEQAELAEIFKSIAPRLQSLVERCLDVISAVEKSVADPELMHELFRVDHLVTQMRRVVESLRVLGGSVPSRDSAPVLVVTAIRRAIAEIPKYQRVRPALSHERALLPGYVSPNVVHLLAALMENATTYSSDPVEVYTHRATGGVVIELLDRGTGIPQEKRDALNRLLAAPENEDVPSRLREGQIGLLVAALLAKRHNITIQLHPNLVGGTQAIVVIPNQLLIAHAEEAPDNRVAGMRNAAAPAGPARPVRPAHHSDDTTELRRIPQTPLESPRPQQPTAHGDGKPPLPRRTQAPQDARVPPRQQVPTGNATTGLMANFRSGMARAQEQTPRPPAS</sequence>
<keyword evidence="3" id="KW-0597">Phosphoprotein</keyword>
<dbReference type="Proteomes" id="UP000095759">
    <property type="component" value="Unassembled WGS sequence"/>
</dbReference>
<feature type="compositionally biased region" description="Basic and acidic residues" evidence="7">
    <location>
        <begin position="421"/>
        <end position="431"/>
    </location>
</feature>
<feature type="domain" description="Histidine kinase/HSP90-like ATPase" evidence="8">
    <location>
        <begin position="282"/>
        <end position="386"/>
    </location>
</feature>
<dbReference type="Gene3D" id="3.30.565.10">
    <property type="entry name" value="Histidine kinase-like ATPase, C-terminal domain"/>
    <property type="match status" value="1"/>
</dbReference>
<evidence type="ECO:0000256" key="1">
    <source>
        <dbReference type="ARBA" id="ARBA00000085"/>
    </source>
</evidence>
<reference evidence="9 10" key="1">
    <citation type="submission" date="2016-08" db="EMBL/GenBank/DDBJ databases">
        <title>Complete genome sequence of Streptomyces agglomeratus strain 6-3-2, a novel anti-MRSA actinomycete isolated from Wuli of Tebit, China.</title>
        <authorList>
            <person name="Chen X."/>
        </authorList>
    </citation>
    <scope>NUCLEOTIDE SEQUENCE [LARGE SCALE GENOMIC DNA]</scope>
    <source>
        <strain evidence="9 10">6-3-2</strain>
    </source>
</reference>
<dbReference type="PANTHER" id="PTHR45436:SF5">
    <property type="entry name" value="SENSOR HISTIDINE KINASE TRCS"/>
    <property type="match status" value="1"/>
</dbReference>
<dbReference type="InterPro" id="IPR050428">
    <property type="entry name" value="TCS_sensor_his_kinase"/>
</dbReference>
<evidence type="ECO:0000313" key="9">
    <source>
        <dbReference type="EMBL" id="OEJ29009.1"/>
    </source>
</evidence>
<dbReference type="EC" id="2.7.13.3" evidence="2"/>
<dbReference type="GO" id="GO:0000160">
    <property type="term" value="P:phosphorelay signal transduction system"/>
    <property type="evidence" value="ECO:0007669"/>
    <property type="project" value="TreeGrafter"/>
</dbReference>
<evidence type="ECO:0000256" key="4">
    <source>
        <dbReference type="ARBA" id="ARBA00022679"/>
    </source>
</evidence>
<dbReference type="STRING" id="285458.BGM19_00250"/>
<proteinExistence type="predicted"/>
<dbReference type="SUPFAM" id="SSF55874">
    <property type="entry name" value="ATPase domain of HSP90 chaperone/DNA topoisomerase II/histidine kinase"/>
    <property type="match status" value="1"/>
</dbReference>
<protein>
    <recommendedName>
        <fullName evidence="2">histidine kinase</fullName>
        <ecNumber evidence="2">2.7.13.3</ecNumber>
    </recommendedName>
</protein>
<feature type="compositionally biased region" description="Polar residues" evidence="7">
    <location>
        <begin position="472"/>
        <end position="482"/>
    </location>
</feature>
<dbReference type="RefSeq" id="WP_069935833.1">
    <property type="nucleotide sequence ID" value="NZ_MEHJ01000001.1"/>
</dbReference>
<dbReference type="PANTHER" id="PTHR45436">
    <property type="entry name" value="SENSOR HISTIDINE KINASE YKOH"/>
    <property type="match status" value="1"/>
</dbReference>
<gene>
    <name evidence="9" type="ORF">AS594_35920</name>
</gene>
<dbReference type="GO" id="GO:0005886">
    <property type="term" value="C:plasma membrane"/>
    <property type="evidence" value="ECO:0007669"/>
    <property type="project" value="TreeGrafter"/>
</dbReference>
<dbReference type="OrthoDB" id="3845898at2"/>
<evidence type="ECO:0000256" key="2">
    <source>
        <dbReference type="ARBA" id="ARBA00012438"/>
    </source>
</evidence>
<evidence type="ECO:0000256" key="5">
    <source>
        <dbReference type="ARBA" id="ARBA00022777"/>
    </source>
</evidence>
<dbReference type="Pfam" id="PF02518">
    <property type="entry name" value="HATPase_c"/>
    <property type="match status" value="1"/>
</dbReference>
<evidence type="ECO:0000259" key="8">
    <source>
        <dbReference type="Pfam" id="PF02518"/>
    </source>
</evidence>
<comment type="caution">
    <text evidence="9">The sequence shown here is derived from an EMBL/GenBank/DDBJ whole genome shotgun (WGS) entry which is preliminary data.</text>
</comment>
<name>A0A1E5PHJ9_9ACTN</name>
<dbReference type="InterPro" id="IPR003594">
    <property type="entry name" value="HATPase_dom"/>
</dbReference>
<keyword evidence="6" id="KW-0175">Coiled coil</keyword>
<feature type="region of interest" description="Disordered" evidence="7">
    <location>
        <begin position="1"/>
        <end position="21"/>
    </location>
</feature>
<comment type="catalytic activity">
    <reaction evidence="1">
        <text>ATP + protein L-histidine = ADP + protein N-phospho-L-histidine.</text>
        <dbReference type="EC" id="2.7.13.3"/>
    </reaction>
</comment>
<feature type="coiled-coil region" evidence="6">
    <location>
        <begin position="75"/>
        <end position="102"/>
    </location>
</feature>
<feature type="region of interest" description="Disordered" evidence="7">
    <location>
        <begin position="408"/>
        <end position="503"/>
    </location>
</feature>
<evidence type="ECO:0000256" key="6">
    <source>
        <dbReference type="SAM" id="Coils"/>
    </source>
</evidence>
<feature type="compositionally biased region" description="Low complexity" evidence="7">
    <location>
        <begin position="408"/>
        <end position="417"/>
    </location>
</feature>